<dbReference type="AlphaFoldDB" id="A0A6I9WPX4"/>
<evidence type="ECO:0000313" key="2">
    <source>
        <dbReference type="RefSeq" id="XP_011633854.1"/>
    </source>
</evidence>
<keyword evidence="1" id="KW-1185">Reference proteome</keyword>
<name>A0A6I9WPX4_9HYME</name>
<gene>
    <name evidence="2" type="primary">LOC105425026</name>
</gene>
<reference evidence="2" key="1">
    <citation type="submission" date="2025-08" db="UniProtKB">
        <authorList>
            <consortium name="RefSeq"/>
        </authorList>
    </citation>
    <scope>IDENTIFICATION</scope>
</reference>
<protein>
    <submittedName>
        <fullName evidence="2">Uncharacterized protein LOC105425026</fullName>
    </submittedName>
</protein>
<evidence type="ECO:0000313" key="1">
    <source>
        <dbReference type="Proteomes" id="UP000504615"/>
    </source>
</evidence>
<dbReference type="OrthoDB" id="425082at2759"/>
<dbReference type="GeneID" id="105425026"/>
<sequence>MSNVCNSKSDKVNAIIDIKRRFLSECIIPDDKKILSRKVRSLPELESNTNYDDICGPWKFDNVPLRSQCSHLSFKLITSEDIVYMRTQGDRKLILPFLEEKILSDVSCKKKTKKYS</sequence>
<dbReference type="RefSeq" id="XP_011633854.1">
    <property type="nucleotide sequence ID" value="XM_011635552.2"/>
</dbReference>
<dbReference type="KEGG" id="pbar:105425026"/>
<organism evidence="1 2">
    <name type="scientific">Pogonomyrmex barbatus</name>
    <name type="common">red harvester ant</name>
    <dbReference type="NCBI Taxonomy" id="144034"/>
    <lineage>
        <taxon>Eukaryota</taxon>
        <taxon>Metazoa</taxon>
        <taxon>Ecdysozoa</taxon>
        <taxon>Arthropoda</taxon>
        <taxon>Hexapoda</taxon>
        <taxon>Insecta</taxon>
        <taxon>Pterygota</taxon>
        <taxon>Neoptera</taxon>
        <taxon>Endopterygota</taxon>
        <taxon>Hymenoptera</taxon>
        <taxon>Apocrita</taxon>
        <taxon>Aculeata</taxon>
        <taxon>Formicoidea</taxon>
        <taxon>Formicidae</taxon>
        <taxon>Myrmicinae</taxon>
        <taxon>Pogonomyrmex</taxon>
    </lineage>
</organism>
<accession>A0A6I9WPX4</accession>
<dbReference type="Proteomes" id="UP000504615">
    <property type="component" value="Unplaced"/>
</dbReference>
<proteinExistence type="predicted"/>